<evidence type="ECO:0000256" key="10">
    <source>
        <dbReference type="ARBA" id="ARBA00023002"/>
    </source>
</evidence>
<evidence type="ECO:0000256" key="1">
    <source>
        <dbReference type="ARBA" id="ARBA00004229"/>
    </source>
</evidence>
<feature type="non-terminal residue" evidence="15">
    <location>
        <position position="1"/>
    </location>
</feature>
<proteinExistence type="predicted"/>
<dbReference type="InterPro" id="IPR013626">
    <property type="entry name" value="PaO"/>
</dbReference>
<evidence type="ECO:0000256" key="2">
    <source>
        <dbReference type="ARBA" id="ARBA00004370"/>
    </source>
</evidence>
<evidence type="ECO:0000256" key="13">
    <source>
        <dbReference type="ARBA" id="ARBA00023136"/>
    </source>
</evidence>
<keyword evidence="16" id="KW-1185">Reference proteome</keyword>
<keyword evidence="11" id="KW-0408">Iron</keyword>
<accession>A0AAD5CKF8</accession>
<dbReference type="Gene3D" id="3.90.380.10">
    <property type="entry name" value="Naphthalene 1,2-dioxygenase Alpha Subunit, Chain A, domain 1"/>
    <property type="match status" value="1"/>
</dbReference>
<keyword evidence="9" id="KW-1133">Transmembrane helix</keyword>
<name>A0AAD5CKF8_AMBAR</name>
<organism evidence="15 16">
    <name type="scientific">Ambrosia artemisiifolia</name>
    <name type="common">Common ragweed</name>
    <dbReference type="NCBI Taxonomy" id="4212"/>
    <lineage>
        <taxon>Eukaryota</taxon>
        <taxon>Viridiplantae</taxon>
        <taxon>Streptophyta</taxon>
        <taxon>Embryophyta</taxon>
        <taxon>Tracheophyta</taxon>
        <taxon>Spermatophyta</taxon>
        <taxon>Magnoliopsida</taxon>
        <taxon>eudicotyledons</taxon>
        <taxon>Gunneridae</taxon>
        <taxon>Pentapetalae</taxon>
        <taxon>asterids</taxon>
        <taxon>campanulids</taxon>
        <taxon>Asterales</taxon>
        <taxon>Asteraceae</taxon>
        <taxon>Asteroideae</taxon>
        <taxon>Heliantheae alliance</taxon>
        <taxon>Heliantheae</taxon>
        <taxon>Ambrosia</taxon>
    </lineage>
</organism>
<dbReference type="EMBL" id="JAMZMK010007883">
    <property type="protein sequence ID" value="KAI7742845.1"/>
    <property type="molecule type" value="Genomic_DNA"/>
</dbReference>
<keyword evidence="7" id="KW-0479">Metal-binding</keyword>
<keyword evidence="10" id="KW-0560">Oxidoreductase</keyword>
<keyword evidence="5" id="KW-0812">Transmembrane</keyword>
<evidence type="ECO:0000256" key="11">
    <source>
        <dbReference type="ARBA" id="ARBA00023004"/>
    </source>
</evidence>
<dbReference type="SUPFAM" id="SSF55961">
    <property type="entry name" value="Bet v1-like"/>
    <property type="match status" value="1"/>
</dbReference>
<dbReference type="Proteomes" id="UP001206925">
    <property type="component" value="Unassembled WGS sequence"/>
</dbReference>
<evidence type="ECO:0000256" key="6">
    <source>
        <dbReference type="ARBA" id="ARBA00022714"/>
    </source>
</evidence>
<dbReference type="AlphaFoldDB" id="A0AAD5CKF8"/>
<keyword evidence="13" id="KW-0472">Membrane</keyword>
<comment type="subcellular location">
    <subcellularLocation>
        <location evidence="2">Membrane</location>
    </subcellularLocation>
    <subcellularLocation>
        <location evidence="1">Plastid</location>
        <location evidence="1">Chloroplast</location>
    </subcellularLocation>
</comment>
<dbReference type="CDD" id="cd03480">
    <property type="entry name" value="Rieske_RO_Alpha_PaO"/>
    <property type="match status" value="1"/>
</dbReference>
<gene>
    <name evidence="15" type="ORF">M8C21_010658</name>
</gene>
<reference evidence="15" key="1">
    <citation type="submission" date="2022-06" db="EMBL/GenBank/DDBJ databases">
        <title>Uncovering the hologenomic basis of an extraordinary plant invasion.</title>
        <authorList>
            <person name="Bieker V.C."/>
            <person name="Martin M.D."/>
            <person name="Gilbert T."/>
            <person name="Hodgins K."/>
            <person name="Battlay P."/>
            <person name="Petersen B."/>
            <person name="Wilson J."/>
        </authorList>
    </citation>
    <scope>NUCLEOTIDE SEQUENCE</scope>
    <source>
        <strain evidence="15">AA19_3_7</strain>
        <tissue evidence="15">Leaf</tissue>
    </source>
</reference>
<evidence type="ECO:0000256" key="4">
    <source>
        <dbReference type="ARBA" id="ARBA00022640"/>
    </source>
</evidence>
<dbReference type="GO" id="GO:0051537">
    <property type="term" value="F:2 iron, 2 sulfur cluster binding"/>
    <property type="evidence" value="ECO:0007669"/>
    <property type="project" value="UniProtKB-KW"/>
</dbReference>
<dbReference type="PANTHER" id="PTHR21266">
    <property type="entry name" value="IRON-SULFUR DOMAIN CONTAINING PROTEIN"/>
    <property type="match status" value="1"/>
</dbReference>
<feature type="non-terminal residue" evidence="15">
    <location>
        <position position="431"/>
    </location>
</feature>
<evidence type="ECO:0000256" key="5">
    <source>
        <dbReference type="ARBA" id="ARBA00022692"/>
    </source>
</evidence>
<keyword evidence="3" id="KW-0150">Chloroplast</keyword>
<keyword evidence="4" id="KW-0934">Plastid</keyword>
<dbReference type="GO" id="GO:0016020">
    <property type="term" value="C:membrane"/>
    <property type="evidence" value="ECO:0007669"/>
    <property type="project" value="UniProtKB-SubCell"/>
</dbReference>
<evidence type="ECO:0000256" key="12">
    <source>
        <dbReference type="ARBA" id="ARBA00023014"/>
    </source>
</evidence>
<evidence type="ECO:0000259" key="14">
    <source>
        <dbReference type="PROSITE" id="PS51296"/>
    </source>
</evidence>
<evidence type="ECO:0000256" key="3">
    <source>
        <dbReference type="ARBA" id="ARBA00022528"/>
    </source>
</evidence>
<dbReference type="InterPro" id="IPR017941">
    <property type="entry name" value="Rieske_2Fe-2S"/>
</dbReference>
<dbReference type="InterPro" id="IPR036922">
    <property type="entry name" value="Rieske_2Fe-2S_sf"/>
</dbReference>
<feature type="domain" description="Rieske" evidence="14">
    <location>
        <begin position="53"/>
        <end position="163"/>
    </location>
</feature>
<dbReference type="GO" id="GO:0009507">
    <property type="term" value="C:chloroplast"/>
    <property type="evidence" value="ECO:0007669"/>
    <property type="project" value="UniProtKB-SubCell"/>
</dbReference>
<evidence type="ECO:0000313" key="16">
    <source>
        <dbReference type="Proteomes" id="UP001206925"/>
    </source>
</evidence>
<dbReference type="PANTHER" id="PTHR21266:SF32">
    <property type="entry name" value="CHOLESTEROL 7-DESATURASE NVD"/>
    <property type="match status" value="1"/>
</dbReference>
<dbReference type="Pfam" id="PF08417">
    <property type="entry name" value="PaO"/>
    <property type="match status" value="1"/>
</dbReference>
<sequence length="431" mass="49732">SPLLHFTQLPKSKFTKLNVISPSVSTQPAVPLEETTQTDSCDQDDKFDWFSYWYPLMPVCDLDKRVPTGKKVLGLDVVVWWDRNDNEWKVFEDRCPHRLAPLSEGRIDQWGRLQCVYHGWCFGGSGDCKLIPQAPVDGPSVHSSPKACVGVYPSTVQNEIVWFWPNNNPKHKDVITKKKPPYIPELDDPSFSFHMFNRDIPYGYEVLIENVMDPSHVDREGGSPIDIKIHKIDKNGFTTTEQPDRKWNFVSPCLVQGTLTIKESLDSTKGNFSQTIPRKDLFIFLCVPVSQGNSRLISVFPRNFRIWIDPFVTRWMHHVMQNLVIDSDFYLLRVQEEKLMETSPSNWEKTCFVPTKADGNVVAYRKWLKQYAGGKIDWGTKSIAAVTPMPTREQLLDRYWTHVVNCNSCKGAYKGFKALEIFLQQKSYRKM</sequence>
<dbReference type="Pfam" id="PF00355">
    <property type="entry name" value="Rieske"/>
    <property type="match status" value="1"/>
</dbReference>
<comment type="caution">
    <text evidence="15">The sequence shown here is derived from an EMBL/GenBank/DDBJ whole genome shotgun (WGS) entry which is preliminary data.</text>
</comment>
<keyword evidence="12" id="KW-0411">Iron-sulfur</keyword>
<evidence type="ECO:0000256" key="9">
    <source>
        <dbReference type="ARBA" id="ARBA00022989"/>
    </source>
</evidence>
<dbReference type="GO" id="GO:0010277">
    <property type="term" value="F:chlorophyllide a oxygenase activity"/>
    <property type="evidence" value="ECO:0007669"/>
    <property type="project" value="InterPro"/>
</dbReference>
<evidence type="ECO:0000256" key="7">
    <source>
        <dbReference type="ARBA" id="ARBA00022723"/>
    </source>
</evidence>
<protein>
    <recommendedName>
        <fullName evidence="14">Rieske domain-containing protein</fullName>
    </recommendedName>
</protein>
<dbReference type="PROSITE" id="PS51296">
    <property type="entry name" value="RIESKE"/>
    <property type="match status" value="1"/>
</dbReference>
<dbReference type="SUPFAM" id="SSF50022">
    <property type="entry name" value="ISP domain"/>
    <property type="match status" value="1"/>
</dbReference>
<dbReference type="GO" id="GO:0046872">
    <property type="term" value="F:metal ion binding"/>
    <property type="evidence" value="ECO:0007669"/>
    <property type="project" value="UniProtKB-KW"/>
</dbReference>
<keyword evidence="8" id="KW-0809">Transit peptide</keyword>
<dbReference type="Gene3D" id="2.102.10.10">
    <property type="entry name" value="Rieske [2Fe-2S] iron-sulphur domain"/>
    <property type="match status" value="1"/>
</dbReference>
<evidence type="ECO:0000256" key="8">
    <source>
        <dbReference type="ARBA" id="ARBA00022946"/>
    </source>
</evidence>
<keyword evidence="6" id="KW-0001">2Fe-2S</keyword>
<dbReference type="InterPro" id="IPR050584">
    <property type="entry name" value="Cholesterol_7-desaturase"/>
</dbReference>
<evidence type="ECO:0000313" key="15">
    <source>
        <dbReference type="EMBL" id="KAI7742845.1"/>
    </source>
</evidence>